<keyword evidence="2" id="KW-0186">Copper</keyword>
<dbReference type="Pfam" id="PF00127">
    <property type="entry name" value="Copper-bind"/>
    <property type="match status" value="1"/>
</dbReference>
<dbReference type="Gene3D" id="2.60.40.420">
    <property type="entry name" value="Cupredoxins - blue copper proteins"/>
    <property type="match status" value="1"/>
</dbReference>
<feature type="domain" description="Blue (type 1) copper" evidence="4">
    <location>
        <begin position="55"/>
        <end position="132"/>
    </location>
</feature>
<proteinExistence type="predicted"/>
<evidence type="ECO:0000313" key="5">
    <source>
        <dbReference type="EMBL" id="CAH0537247.1"/>
    </source>
</evidence>
<dbReference type="Proteomes" id="UP000838748">
    <property type="component" value="Unassembled WGS sequence"/>
</dbReference>
<keyword evidence="1" id="KW-0479">Metal-binding</keyword>
<protein>
    <recommendedName>
        <fullName evidence="4">Blue (type 1) copper domain-containing protein</fullName>
    </recommendedName>
</protein>
<gene>
    <name evidence="5" type="ORF">VMF7928_01013</name>
</gene>
<feature type="chain" id="PRO_5045982032" description="Blue (type 1) copper domain-containing protein" evidence="3">
    <location>
        <begin position="19"/>
        <end position="133"/>
    </location>
</feature>
<organism evidence="5 6">
    <name type="scientific">Vibrio marisflavi CECT 7928</name>
    <dbReference type="NCBI Taxonomy" id="634439"/>
    <lineage>
        <taxon>Bacteria</taxon>
        <taxon>Pseudomonadati</taxon>
        <taxon>Pseudomonadota</taxon>
        <taxon>Gammaproteobacteria</taxon>
        <taxon>Vibrionales</taxon>
        <taxon>Vibrionaceae</taxon>
        <taxon>Vibrio</taxon>
    </lineage>
</organism>
<dbReference type="EMBL" id="CAKLDM010000001">
    <property type="protein sequence ID" value="CAH0537247.1"/>
    <property type="molecule type" value="Genomic_DNA"/>
</dbReference>
<evidence type="ECO:0000259" key="4">
    <source>
        <dbReference type="Pfam" id="PF00127"/>
    </source>
</evidence>
<keyword evidence="6" id="KW-1185">Reference proteome</keyword>
<comment type="caution">
    <text evidence="5">The sequence shown here is derived from an EMBL/GenBank/DDBJ whole genome shotgun (WGS) entry which is preliminary data.</text>
</comment>
<evidence type="ECO:0000256" key="3">
    <source>
        <dbReference type="SAM" id="SignalP"/>
    </source>
</evidence>
<evidence type="ECO:0000256" key="1">
    <source>
        <dbReference type="ARBA" id="ARBA00022723"/>
    </source>
</evidence>
<reference evidence="5" key="1">
    <citation type="submission" date="2021-11" db="EMBL/GenBank/DDBJ databases">
        <authorList>
            <person name="Rodrigo-Torres L."/>
            <person name="Arahal R. D."/>
            <person name="Lucena T."/>
        </authorList>
    </citation>
    <scope>NUCLEOTIDE SEQUENCE</scope>
    <source>
        <strain evidence="5">CECT 7928</strain>
    </source>
</reference>
<dbReference type="SUPFAM" id="SSF49503">
    <property type="entry name" value="Cupredoxins"/>
    <property type="match status" value="1"/>
</dbReference>
<evidence type="ECO:0000313" key="6">
    <source>
        <dbReference type="Proteomes" id="UP000838748"/>
    </source>
</evidence>
<accession>A0ABM9A125</accession>
<evidence type="ECO:0000256" key="2">
    <source>
        <dbReference type="ARBA" id="ARBA00023008"/>
    </source>
</evidence>
<sequence length="133" mass="14896">MKIIISLIISLFSAGLLAATDVIEGEQARVSYEAAQDGSLALIQKRKTFYLKQPDQKKLKRKPTEITVKAGEVIYILNSEKKITHNIYDESDESWVLTAQEPGDIAAVTFNDKGEHNLKCAIHPKMKLKLIVE</sequence>
<dbReference type="RefSeq" id="WP_237360383.1">
    <property type="nucleotide sequence ID" value="NZ_CAKLDM010000001.1"/>
</dbReference>
<name>A0ABM9A125_9VIBR</name>
<dbReference type="InterPro" id="IPR008972">
    <property type="entry name" value="Cupredoxin"/>
</dbReference>
<feature type="signal peptide" evidence="3">
    <location>
        <begin position="1"/>
        <end position="18"/>
    </location>
</feature>
<keyword evidence="3" id="KW-0732">Signal</keyword>
<dbReference type="InterPro" id="IPR000923">
    <property type="entry name" value="BlueCu_1"/>
</dbReference>